<dbReference type="STRING" id="1122209.SAMN02745752_01370"/>
<dbReference type="GO" id="GO:0003723">
    <property type="term" value="F:RNA binding"/>
    <property type="evidence" value="ECO:0007669"/>
    <property type="project" value="InterPro"/>
</dbReference>
<sequence>MEYLVFQLYGPLASWGETAIGETRPSGFYPSRSALIGLVAAALGVERSDAAAQEHLRSSLGFAVKTCIHGDLLRDYHTAQMPSRSKASHYQTRRDELGLAKQDLNTVLSSRDYRMDGFWVVALWLKQPGDLTLEALAEKLRKPVFMPYLGRKACPVALPFSPIQVAGSLRQALDSEFPPLLKSHQQDHYYLKNTQTVTYIWEGEADALGNAEQVQSRHVWDEPISRQPWQFGQRLEHQLVIREDTHVPVEN</sequence>
<dbReference type="EMBL" id="FPJW01000003">
    <property type="protein sequence ID" value="SFX34258.1"/>
    <property type="molecule type" value="Genomic_DNA"/>
</dbReference>
<dbReference type="Pfam" id="PF09704">
    <property type="entry name" value="Cas_Cas5d"/>
    <property type="match status" value="1"/>
</dbReference>
<dbReference type="RefSeq" id="WP_072325590.1">
    <property type="nucleotide sequence ID" value="NZ_FPJW01000003.1"/>
</dbReference>
<keyword evidence="1" id="KW-0051">Antiviral defense</keyword>
<gene>
    <name evidence="2" type="ORF">SAMN02745752_01370</name>
</gene>
<evidence type="ECO:0000256" key="1">
    <source>
        <dbReference type="ARBA" id="ARBA00023118"/>
    </source>
</evidence>
<dbReference type="InterPro" id="IPR010147">
    <property type="entry name" value="CRISPR-assoc_prot_CasD"/>
</dbReference>
<dbReference type="Gene3D" id="3.30.70.2660">
    <property type="match status" value="1"/>
</dbReference>
<reference evidence="2 3" key="1">
    <citation type="submission" date="2016-11" db="EMBL/GenBank/DDBJ databases">
        <authorList>
            <person name="Jaros S."/>
            <person name="Januszkiewicz K."/>
            <person name="Wedrychowicz H."/>
        </authorList>
    </citation>
    <scope>NUCLEOTIDE SEQUENCE [LARGE SCALE GENOMIC DNA]</scope>
    <source>
        <strain evidence="2 3">DSM 21637</strain>
    </source>
</reference>
<dbReference type="InterPro" id="IPR013422">
    <property type="entry name" value="CRISPR-assoc_prot_Cas5_N"/>
</dbReference>
<evidence type="ECO:0000313" key="3">
    <source>
        <dbReference type="Proteomes" id="UP000182350"/>
    </source>
</evidence>
<dbReference type="AlphaFoldDB" id="A0A1K1WA50"/>
<keyword evidence="3" id="KW-1185">Reference proteome</keyword>
<proteinExistence type="predicted"/>
<dbReference type="NCBIfam" id="TIGR01868">
    <property type="entry name" value="casD_Cas5e"/>
    <property type="match status" value="1"/>
</dbReference>
<dbReference type="Proteomes" id="UP000182350">
    <property type="component" value="Unassembled WGS sequence"/>
</dbReference>
<dbReference type="GO" id="GO:0043571">
    <property type="term" value="P:maintenance of CRISPR repeat elements"/>
    <property type="evidence" value="ECO:0007669"/>
    <property type="project" value="InterPro"/>
</dbReference>
<dbReference type="CDD" id="cd09645">
    <property type="entry name" value="Cas5_I-E"/>
    <property type="match status" value="1"/>
</dbReference>
<dbReference type="GO" id="GO:0051607">
    <property type="term" value="P:defense response to virus"/>
    <property type="evidence" value="ECO:0007669"/>
    <property type="project" value="UniProtKB-KW"/>
</dbReference>
<dbReference type="OrthoDB" id="5704083at2"/>
<evidence type="ECO:0000313" key="2">
    <source>
        <dbReference type="EMBL" id="SFX34258.1"/>
    </source>
</evidence>
<protein>
    <submittedName>
        <fullName evidence="2">CRISPR system Cascade subunit CasD</fullName>
    </submittedName>
</protein>
<accession>A0A1K1WA50</accession>
<name>A0A1K1WA50_9GAMM</name>
<organism evidence="2 3">
    <name type="scientific">Marinospirillum alkaliphilum DSM 21637</name>
    <dbReference type="NCBI Taxonomy" id="1122209"/>
    <lineage>
        <taxon>Bacteria</taxon>
        <taxon>Pseudomonadati</taxon>
        <taxon>Pseudomonadota</taxon>
        <taxon>Gammaproteobacteria</taxon>
        <taxon>Oceanospirillales</taxon>
        <taxon>Oceanospirillaceae</taxon>
        <taxon>Marinospirillum</taxon>
    </lineage>
</organism>
<dbReference type="InterPro" id="IPR021124">
    <property type="entry name" value="CRISPR-assoc_prot_Cas5"/>
</dbReference>
<dbReference type="NCBIfam" id="TIGR02593">
    <property type="entry name" value="CRISPR_cas5"/>
    <property type="match status" value="1"/>
</dbReference>